<accession>A0A9D1I8S6</accession>
<protein>
    <submittedName>
        <fullName evidence="2">(2Fe-2S)-binding protein</fullName>
    </submittedName>
</protein>
<evidence type="ECO:0000313" key="3">
    <source>
        <dbReference type="Proteomes" id="UP000824089"/>
    </source>
</evidence>
<sequence>MEANETICFCKHVTLADIDAALAEAKTFGDLESAFEDVQKITSCSTGCGKCHDRILDVIALKLYK</sequence>
<dbReference type="Proteomes" id="UP000824089">
    <property type="component" value="Unassembled WGS sequence"/>
</dbReference>
<dbReference type="Pfam" id="PF04324">
    <property type="entry name" value="Fer2_BFD"/>
    <property type="match status" value="1"/>
</dbReference>
<dbReference type="AlphaFoldDB" id="A0A9D1I8S6"/>
<name>A0A9D1I8S6_9CLOT</name>
<reference evidence="2" key="1">
    <citation type="submission" date="2020-10" db="EMBL/GenBank/DDBJ databases">
        <authorList>
            <person name="Gilroy R."/>
        </authorList>
    </citation>
    <scope>NUCLEOTIDE SEQUENCE</scope>
    <source>
        <strain evidence="2">CHK195-4489</strain>
    </source>
</reference>
<dbReference type="InterPro" id="IPR041854">
    <property type="entry name" value="BFD-like_2Fe2S-bd_dom_sf"/>
</dbReference>
<feature type="domain" description="BFD-like [2Fe-2S]-binding" evidence="1">
    <location>
        <begin position="7"/>
        <end position="60"/>
    </location>
</feature>
<dbReference type="EMBL" id="DVMM01000193">
    <property type="protein sequence ID" value="HIU30373.1"/>
    <property type="molecule type" value="Genomic_DNA"/>
</dbReference>
<evidence type="ECO:0000313" key="2">
    <source>
        <dbReference type="EMBL" id="HIU30373.1"/>
    </source>
</evidence>
<dbReference type="InterPro" id="IPR007419">
    <property type="entry name" value="BFD-like_2Fe2S-bd_dom"/>
</dbReference>
<proteinExistence type="predicted"/>
<evidence type="ECO:0000259" key="1">
    <source>
        <dbReference type="Pfam" id="PF04324"/>
    </source>
</evidence>
<dbReference type="Gene3D" id="1.10.10.1100">
    <property type="entry name" value="BFD-like [2Fe-2S]-binding domain"/>
    <property type="match status" value="1"/>
</dbReference>
<comment type="caution">
    <text evidence="2">The sequence shown here is derived from an EMBL/GenBank/DDBJ whole genome shotgun (WGS) entry which is preliminary data.</text>
</comment>
<organism evidence="2 3">
    <name type="scientific">Candidatus Egerieisoma faecipullorum</name>
    <dbReference type="NCBI Taxonomy" id="2840963"/>
    <lineage>
        <taxon>Bacteria</taxon>
        <taxon>Bacillati</taxon>
        <taxon>Bacillota</taxon>
        <taxon>Clostridia</taxon>
        <taxon>Eubacteriales</taxon>
        <taxon>Clostridiaceae</taxon>
        <taxon>Clostridiaceae incertae sedis</taxon>
        <taxon>Candidatus Egerieisoma</taxon>
    </lineage>
</organism>
<gene>
    <name evidence="2" type="ORF">IAD50_08785</name>
</gene>
<reference evidence="2" key="2">
    <citation type="journal article" date="2021" name="PeerJ">
        <title>Extensive microbial diversity within the chicken gut microbiome revealed by metagenomics and culture.</title>
        <authorList>
            <person name="Gilroy R."/>
            <person name="Ravi A."/>
            <person name="Getino M."/>
            <person name="Pursley I."/>
            <person name="Horton D.L."/>
            <person name="Alikhan N.F."/>
            <person name="Baker D."/>
            <person name="Gharbi K."/>
            <person name="Hall N."/>
            <person name="Watson M."/>
            <person name="Adriaenssens E.M."/>
            <person name="Foster-Nyarko E."/>
            <person name="Jarju S."/>
            <person name="Secka A."/>
            <person name="Antonio M."/>
            <person name="Oren A."/>
            <person name="Chaudhuri R.R."/>
            <person name="La Ragione R."/>
            <person name="Hildebrand F."/>
            <person name="Pallen M.J."/>
        </authorList>
    </citation>
    <scope>NUCLEOTIDE SEQUENCE</scope>
    <source>
        <strain evidence="2">CHK195-4489</strain>
    </source>
</reference>